<accession>A0A8X6SDH6</accession>
<dbReference type="Gene3D" id="3.30.420.10">
    <property type="entry name" value="Ribonuclease H-like superfamily/Ribonuclease H"/>
    <property type="match status" value="1"/>
</dbReference>
<evidence type="ECO:0000313" key="3">
    <source>
        <dbReference type="Proteomes" id="UP000887159"/>
    </source>
</evidence>
<evidence type="ECO:0000256" key="1">
    <source>
        <dbReference type="SAM" id="MobiDB-lite"/>
    </source>
</evidence>
<proteinExistence type="predicted"/>
<reference evidence="2" key="1">
    <citation type="submission" date="2020-08" db="EMBL/GenBank/DDBJ databases">
        <title>Multicomponent nature underlies the extraordinary mechanical properties of spider dragline silk.</title>
        <authorList>
            <person name="Kono N."/>
            <person name="Nakamura H."/>
            <person name="Mori M."/>
            <person name="Yoshida Y."/>
            <person name="Ohtoshi R."/>
            <person name="Malay A.D."/>
            <person name="Moran D.A.P."/>
            <person name="Tomita M."/>
            <person name="Numata K."/>
            <person name="Arakawa K."/>
        </authorList>
    </citation>
    <scope>NUCLEOTIDE SEQUENCE</scope>
</reference>
<dbReference type="EMBL" id="BMAU01021306">
    <property type="protein sequence ID" value="GFY11564.1"/>
    <property type="molecule type" value="Genomic_DNA"/>
</dbReference>
<dbReference type="InterPro" id="IPR036397">
    <property type="entry name" value="RNaseH_sf"/>
</dbReference>
<name>A0A8X6SDH6_TRICX</name>
<comment type="caution">
    <text evidence="2">The sequence shown here is derived from an EMBL/GenBank/DDBJ whole genome shotgun (WGS) entry which is preliminary data.</text>
</comment>
<keyword evidence="3" id="KW-1185">Reference proteome</keyword>
<organism evidence="2 3">
    <name type="scientific">Trichonephila clavipes</name>
    <name type="common">Golden silk orbweaver</name>
    <name type="synonym">Nephila clavipes</name>
    <dbReference type="NCBI Taxonomy" id="2585209"/>
    <lineage>
        <taxon>Eukaryota</taxon>
        <taxon>Metazoa</taxon>
        <taxon>Ecdysozoa</taxon>
        <taxon>Arthropoda</taxon>
        <taxon>Chelicerata</taxon>
        <taxon>Arachnida</taxon>
        <taxon>Araneae</taxon>
        <taxon>Araneomorphae</taxon>
        <taxon>Entelegynae</taxon>
        <taxon>Araneoidea</taxon>
        <taxon>Nephilidae</taxon>
        <taxon>Trichonephila</taxon>
    </lineage>
</organism>
<dbReference type="Proteomes" id="UP000887159">
    <property type="component" value="Unassembled WGS sequence"/>
</dbReference>
<evidence type="ECO:0000313" key="2">
    <source>
        <dbReference type="EMBL" id="GFY11564.1"/>
    </source>
</evidence>
<dbReference type="PANTHER" id="PTHR46060:SF1">
    <property type="entry name" value="MARINER MOS1 TRANSPOSASE-LIKE PROTEIN"/>
    <property type="match status" value="1"/>
</dbReference>
<feature type="region of interest" description="Disordered" evidence="1">
    <location>
        <begin position="212"/>
        <end position="252"/>
    </location>
</feature>
<dbReference type="AlphaFoldDB" id="A0A8X6SDH6"/>
<feature type="compositionally biased region" description="Polar residues" evidence="1">
    <location>
        <begin position="219"/>
        <end position="244"/>
    </location>
</feature>
<protein>
    <submittedName>
        <fullName evidence="2">Histone-lysine N-methyltransferase SETMAR</fullName>
    </submittedName>
</protein>
<gene>
    <name evidence="2" type="primary">X975_10163</name>
    <name evidence="2" type="ORF">TNCV_4230331</name>
</gene>
<dbReference type="PANTHER" id="PTHR46060">
    <property type="entry name" value="MARINER MOS1 TRANSPOSASE-LIKE PROTEIN"/>
    <property type="match status" value="1"/>
</dbReference>
<dbReference type="InterPro" id="IPR052709">
    <property type="entry name" value="Transposase-MT_Hybrid"/>
</dbReference>
<sequence length="311" mass="35832">MLTGFDERERESPDWGGWNVARRRSYRKSFDIFQVGGENPDAGGESLLSLVESTWPFDIWLWIVVIEILNSDIIESVKIIEKGNCQVLNDGRKNVHDEPRSGRPSVITDDLVNALDEKIREDRRFTISTLALEFPNVGRTTLHKVVSEKLKFRKLCARCVPRLLSKEHKLKRMACALDFLDRYHKEGDQFLERIVTGDETWVSHITPESKRQSMEWRHTSQSKGQADNLNTQDLLDGNRLTTGSPVDKVSNHGRHTVQTGLRVIFTYVPWFYLKEFLGGKRFDRAGKVKEEVQDWLSSPAADVYDLGIQMR</sequence>
<dbReference type="GO" id="GO:0003676">
    <property type="term" value="F:nucleic acid binding"/>
    <property type="evidence" value="ECO:0007669"/>
    <property type="project" value="InterPro"/>
</dbReference>